<dbReference type="RefSeq" id="WP_035617593.1">
    <property type="nucleotide sequence ID" value="NZ_ARYK01000006.1"/>
</dbReference>
<evidence type="ECO:0000256" key="3">
    <source>
        <dbReference type="PROSITE-ProRule" id="PRU00339"/>
    </source>
</evidence>
<evidence type="ECO:0008006" key="8">
    <source>
        <dbReference type="Google" id="ProtNLM"/>
    </source>
</evidence>
<dbReference type="InterPro" id="IPR011990">
    <property type="entry name" value="TPR-like_helical_dom_sf"/>
</dbReference>
<reference evidence="6 7" key="1">
    <citation type="journal article" date="2014" name="Antonie Van Leeuwenhoek">
        <title>Hyphomonas beringensis sp. nov. and Hyphomonas chukchiensis sp. nov., isolated from surface seawater of the Bering Sea and Chukchi Sea.</title>
        <authorList>
            <person name="Li C."/>
            <person name="Lai Q."/>
            <person name="Li G."/>
            <person name="Dong C."/>
            <person name="Wang J."/>
            <person name="Liao Y."/>
            <person name="Shao Z."/>
        </authorList>
    </citation>
    <scope>NUCLEOTIDE SEQUENCE [LARGE SCALE GENOMIC DNA]</scope>
    <source>
        <strain evidence="6 7">MHS-2</strain>
    </source>
</reference>
<feature type="compositionally biased region" description="Basic and acidic residues" evidence="4">
    <location>
        <begin position="549"/>
        <end position="574"/>
    </location>
</feature>
<feature type="signal peptide" evidence="5">
    <location>
        <begin position="1"/>
        <end position="24"/>
    </location>
</feature>
<feature type="region of interest" description="Disordered" evidence="4">
    <location>
        <begin position="549"/>
        <end position="586"/>
    </location>
</feature>
<name>A0A059FJH2_9PROT</name>
<keyword evidence="1" id="KW-0677">Repeat</keyword>
<dbReference type="InterPro" id="IPR019734">
    <property type="entry name" value="TPR_rpt"/>
</dbReference>
<sequence>MNIVRSLSALAAVLLAGSCVNSNATQGLRDAMLADGRPPDARAYGDFLVARFAAMTNDPETAAEYYAAAIDTAPEKSGIAERAVFSALLAGDYDTGVRLARRANEVGSEATLVRLTLGVDAMVRGREDEAAVYLDETDYGPFNRMVARGLSAWRIADRHGADKAETYLRAGLTGDPSLDSATLYMLGLIQAADKKDAAALETFDQLWDSGARLAVGVHAHAELLAANGQKQRALDILQGFREEIGQNAALEGLRADILAGKRIRPERLSTREGAALAVYVPAAALMMQTDDDLSGVYFVLALALDPHLQVARSLWGQSLDNADRRQEAISVLSRIPDSSEFYATARGQMAWALRREGRNQEAIAIAGDALDHSPDRGLKVQLADLFRSLDQFADADRLLSEVIAEDAKVGRTDWRILFARGATREQLGMWPEAESDLKAALALQPDDASVLNYLGYSYIDRGLNLEPALEMIRRAVELDPKSGYIVDSLGWAHYRMGHYELATRFLERAVELSPGEALLNDHLGDAYWQVGRKTEARFQWQRALKLDPSDSERERIEAKMEAGPETLVLKKAETDAAPPVPLVQRP</sequence>
<organism evidence="6 7">
    <name type="scientific">Hyphomonas johnsonii MHS-2</name>
    <dbReference type="NCBI Taxonomy" id="1280950"/>
    <lineage>
        <taxon>Bacteria</taxon>
        <taxon>Pseudomonadati</taxon>
        <taxon>Pseudomonadota</taxon>
        <taxon>Alphaproteobacteria</taxon>
        <taxon>Hyphomonadales</taxon>
        <taxon>Hyphomonadaceae</taxon>
        <taxon>Hyphomonas</taxon>
    </lineage>
</organism>
<dbReference type="Gene3D" id="1.25.40.10">
    <property type="entry name" value="Tetratricopeptide repeat domain"/>
    <property type="match status" value="2"/>
</dbReference>
<accession>A0A059FJH2</accession>
<evidence type="ECO:0000256" key="1">
    <source>
        <dbReference type="ARBA" id="ARBA00022737"/>
    </source>
</evidence>
<evidence type="ECO:0000256" key="5">
    <source>
        <dbReference type="SAM" id="SignalP"/>
    </source>
</evidence>
<evidence type="ECO:0000313" key="7">
    <source>
        <dbReference type="Proteomes" id="UP000025171"/>
    </source>
</evidence>
<dbReference type="PROSITE" id="PS50005">
    <property type="entry name" value="TPR"/>
    <property type="match status" value="2"/>
</dbReference>
<dbReference type="OrthoDB" id="9766710at2"/>
<evidence type="ECO:0000313" key="6">
    <source>
        <dbReference type="EMBL" id="KCZ90815.1"/>
    </source>
</evidence>
<dbReference type="Proteomes" id="UP000025171">
    <property type="component" value="Unassembled WGS sequence"/>
</dbReference>
<protein>
    <recommendedName>
        <fullName evidence="8">Lipoprotein</fullName>
    </recommendedName>
</protein>
<feature type="repeat" description="TPR" evidence="3">
    <location>
        <begin position="483"/>
        <end position="516"/>
    </location>
</feature>
<dbReference type="PATRIC" id="fig|1280950.3.peg.2654"/>
<proteinExistence type="predicted"/>
<keyword evidence="2 3" id="KW-0802">TPR repeat</keyword>
<dbReference type="InterPro" id="IPR051012">
    <property type="entry name" value="CellSynth/LPSAsmb/PSIAsmb"/>
</dbReference>
<dbReference type="STRING" id="1280950.HJO_13226"/>
<comment type="caution">
    <text evidence="6">The sequence shown here is derived from an EMBL/GenBank/DDBJ whole genome shotgun (WGS) entry which is preliminary data.</text>
</comment>
<dbReference type="PANTHER" id="PTHR45586">
    <property type="entry name" value="TPR REPEAT-CONTAINING PROTEIN PA4667"/>
    <property type="match status" value="1"/>
</dbReference>
<evidence type="ECO:0000256" key="4">
    <source>
        <dbReference type="SAM" id="MobiDB-lite"/>
    </source>
</evidence>
<feature type="repeat" description="TPR" evidence="3">
    <location>
        <begin position="517"/>
        <end position="550"/>
    </location>
</feature>
<dbReference type="AlphaFoldDB" id="A0A059FJH2"/>
<dbReference type="EMBL" id="ARYK01000006">
    <property type="protein sequence ID" value="KCZ90815.1"/>
    <property type="molecule type" value="Genomic_DNA"/>
</dbReference>
<keyword evidence="7" id="KW-1185">Reference proteome</keyword>
<dbReference type="SMART" id="SM00028">
    <property type="entry name" value="TPR"/>
    <property type="match status" value="5"/>
</dbReference>
<keyword evidence="5" id="KW-0732">Signal</keyword>
<dbReference type="PANTHER" id="PTHR45586:SF1">
    <property type="entry name" value="LIPOPOLYSACCHARIDE ASSEMBLY PROTEIN B"/>
    <property type="match status" value="1"/>
</dbReference>
<dbReference type="PROSITE" id="PS51257">
    <property type="entry name" value="PROKAR_LIPOPROTEIN"/>
    <property type="match status" value="1"/>
</dbReference>
<evidence type="ECO:0000256" key="2">
    <source>
        <dbReference type="ARBA" id="ARBA00022803"/>
    </source>
</evidence>
<dbReference type="SUPFAM" id="SSF48452">
    <property type="entry name" value="TPR-like"/>
    <property type="match status" value="3"/>
</dbReference>
<dbReference type="eggNOG" id="COG0457">
    <property type="taxonomic scope" value="Bacteria"/>
</dbReference>
<feature type="chain" id="PRO_5001572297" description="Lipoprotein" evidence="5">
    <location>
        <begin position="25"/>
        <end position="586"/>
    </location>
</feature>
<gene>
    <name evidence="6" type="ORF">HJO_13226</name>
</gene>
<dbReference type="Pfam" id="PF13429">
    <property type="entry name" value="TPR_15"/>
    <property type="match status" value="1"/>
</dbReference>